<evidence type="ECO:0000313" key="1">
    <source>
        <dbReference type="EMBL" id="XPM63847.1"/>
    </source>
</evidence>
<keyword evidence="2" id="KW-1185">Reference proteome</keyword>
<reference evidence="1 2" key="1">
    <citation type="journal article" date="2016" name="Genome Announc.">
        <title>Draft Genome Sequence of the Thermotolerant Cyanobacterium Desertifilum sp. IPPAS B-1220.</title>
        <authorList>
            <person name="Mironov K.S."/>
            <person name="Sinetova M.A."/>
            <person name="Bolatkhan K."/>
            <person name="Zayadan B.K."/>
            <person name="Ustinova V.V."/>
            <person name="Kupriyanova E.V."/>
            <person name="Skrypnik A.N."/>
            <person name="Gogoleva N.E."/>
            <person name="Gogolev Y.V."/>
            <person name="Los D.A."/>
        </authorList>
    </citation>
    <scope>NUCLEOTIDE SEQUENCE [LARGE SCALE GENOMIC DNA]</scope>
    <source>
        <strain evidence="1 2">IPPAS B-1220</strain>
    </source>
</reference>
<gene>
    <name evidence="1" type="ORF">BH720_032595</name>
</gene>
<proteinExistence type="predicted"/>
<protein>
    <submittedName>
        <fullName evidence="1">Uncharacterized protein</fullName>
    </submittedName>
</protein>
<sequence length="61" mass="7091">MPADLRNQKQMIIEDLKFLIAELEQNPQVSPWVINLALRSVKHKVALWGHRLMPKKSNSND</sequence>
<organism evidence="1 2">
    <name type="scientific">Desertifilum tharense IPPAS B-1220</name>
    <dbReference type="NCBI Taxonomy" id="1781255"/>
    <lineage>
        <taxon>Bacteria</taxon>
        <taxon>Bacillati</taxon>
        <taxon>Cyanobacteriota</taxon>
        <taxon>Cyanophyceae</taxon>
        <taxon>Desertifilales</taxon>
        <taxon>Desertifilaceae</taxon>
        <taxon>Desertifilum</taxon>
    </lineage>
</organism>
<name>A0ACD5GT66_9CYAN</name>
<evidence type="ECO:0000313" key="2">
    <source>
        <dbReference type="Proteomes" id="UP000095472"/>
    </source>
</evidence>
<dbReference type="Proteomes" id="UP000095472">
    <property type="component" value="Chromosome"/>
</dbReference>
<accession>A0ACD5GT66</accession>
<dbReference type="EMBL" id="CP182909">
    <property type="protein sequence ID" value="XPM63847.1"/>
    <property type="molecule type" value="Genomic_DNA"/>
</dbReference>